<dbReference type="InterPro" id="IPR000399">
    <property type="entry name" value="TPP-bd_CS"/>
</dbReference>
<evidence type="ECO:0000259" key="5">
    <source>
        <dbReference type="Pfam" id="PF02775"/>
    </source>
</evidence>
<comment type="similarity">
    <text evidence="1 3">Belongs to the TPP enzyme family.</text>
</comment>
<evidence type="ECO:0000259" key="4">
    <source>
        <dbReference type="Pfam" id="PF00205"/>
    </source>
</evidence>
<gene>
    <name evidence="7" type="ORF">HYS17_05030</name>
</gene>
<dbReference type="GO" id="GO:0050660">
    <property type="term" value="F:flavin adenine dinucleotide binding"/>
    <property type="evidence" value="ECO:0007669"/>
    <property type="project" value="TreeGrafter"/>
</dbReference>
<dbReference type="PANTHER" id="PTHR18968">
    <property type="entry name" value="THIAMINE PYROPHOSPHATE ENZYMES"/>
    <property type="match status" value="1"/>
</dbReference>
<dbReference type="PANTHER" id="PTHR18968:SF120">
    <property type="entry name" value="ACETOLACTATE SYNTHASE LARGE SUBUNIT"/>
    <property type="match status" value="1"/>
</dbReference>
<evidence type="ECO:0000256" key="3">
    <source>
        <dbReference type="RuleBase" id="RU362132"/>
    </source>
</evidence>
<dbReference type="InterPro" id="IPR012000">
    <property type="entry name" value="Thiamin_PyroP_enz_cen_dom"/>
</dbReference>
<dbReference type="InterPro" id="IPR045229">
    <property type="entry name" value="TPP_enz"/>
</dbReference>
<dbReference type="InterPro" id="IPR012001">
    <property type="entry name" value="Thiamin_PyroP_enz_TPP-bd_dom"/>
</dbReference>
<dbReference type="InterPro" id="IPR029035">
    <property type="entry name" value="DHS-like_NAD/FAD-binding_dom"/>
</dbReference>
<sequence>MNASRTITDNIIPASIVSKGTGAQLLVRTLAAHGTRHISCVAGESYLAVLDALLDHPDIKVTTCRQEGGAAFMAESWGKLTGKPGICFVTRGPGACNASIGVHTAMQDSTPMILFMGQVGRADKGREAFQEIDVRAVFSGLAKWAAEIDNPARVPEIVARAFKIATTGRPGPVVIGLPEDMLTDIAEANIPAPASPVVPTLTKDGCARIKDLLQDARQPVVIIGGSGWSEKGIEDFASFASTAQLPVAASFRRQDLFNHKHKCYVGELGTGPNPRLIDKIRQSDLVVVVGARLDEICTQGYTLFDAPVPQMKMIHIHQSIDEIGKVYQPALGLTADVNEAAAALASLAHGVDGRLWAGWRDELRTLYQTWTSIDLTAQPRWKGANMTEIFLFLRENLPEDAIITTDAGNFSGWAQRYLQYGRPGRLLAPVNGAMGYAVPSAIGASLAVPDKTVLGLCGDGGFMMTGQELATAIHHGAHPVIMVCNNGMYGTIRMHQEKHYPGRVSATALTNPDFTRLAESYGAFAARVESAADFPSAWERARIAGKIALIEIKMDPAQLTTNAKI</sequence>
<proteinExistence type="inferred from homology"/>
<dbReference type="Pfam" id="PF02776">
    <property type="entry name" value="TPP_enzyme_N"/>
    <property type="match status" value="1"/>
</dbReference>
<dbReference type="GO" id="GO:0030976">
    <property type="term" value="F:thiamine pyrophosphate binding"/>
    <property type="evidence" value="ECO:0007669"/>
    <property type="project" value="InterPro"/>
</dbReference>
<protein>
    <submittedName>
        <fullName evidence="7">Thiamine pyrophosphate-binding protein</fullName>
    </submittedName>
</protein>
<dbReference type="Gene3D" id="3.40.50.970">
    <property type="match status" value="2"/>
</dbReference>
<dbReference type="GO" id="GO:0000287">
    <property type="term" value="F:magnesium ion binding"/>
    <property type="evidence" value="ECO:0007669"/>
    <property type="project" value="InterPro"/>
</dbReference>
<dbReference type="GO" id="GO:0005948">
    <property type="term" value="C:acetolactate synthase complex"/>
    <property type="evidence" value="ECO:0007669"/>
    <property type="project" value="TreeGrafter"/>
</dbReference>
<feature type="domain" description="Thiamine pyrophosphate enzyme TPP-binding" evidence="5">
    <location>
        <begin position="406"/>
        <end position="552"/>
    </location>
</feature>
<dbReference type="CDD" id="cd00568">
    <property type="entry name" value="TPP_enzymes"/>
    <property type="match status" value="1"/>
</dbReference>
<dbReference type="Pfam" id="PF02775">
    <property type="entry name" value="TPP_enzyme_C"/>
    <property type="match status" value="1"/>
</dbReference>
<reference evidence="7 8" key="1">
    <citation type="submission" date="2020-07" db="EMBL/GenBank/DDBJ databases">
        <title>Huge and variable diversity of episymbiotic CPR bacteria and DPANN archaea in groundwater ecosystems.</title>
        <authorList>
            <person name="He C.Y."/>
            <person name="Keren R."/>
            <person name="Whittaker M."/>
            <person name="Farag I.F."/>
            <person name="Doudna J."/>
            <person name="Cate J.H.D."/>
            <person name="Banfield J.F."/>
        </authorList>
    </citation>
    <scope>NUCLEOTIDE SEQUENCE [LARGE SCALE GENOMIC DNA]</scope>
    <source>
        <strain evidence="7">NC_groundwater_70_Ag_B-0.1um_54_66</strain>
    </source>
</reference>
<dbReference type="InterPro" id="IPR011766">
    <property type="entry name" value="TPP_enzyme_TPP-bd"/>
</dbReference>
<dbReference type="NCBIfam" id="NF006052">
    <property type="entry name" value="PRK08199.1"/>
    <property type="match status" value="1"/>
</dbReference>
<dbReference type="Proteomes" id="UP000595362">
    <property type="component" value="Chromosome"/>
</dbReference>
<dbReference type="Pfam" id="PF00205">
    <property type="entry name" value="TPP_enzyme_M"/>
    <property type="match status" value="1"/>
</dbReference>
<evidence type="ECO:0000256" key="1">
    <source>
        <dbReference type="ARBA" id="ARBA00007812"/>
    </source>
</evidence>
<dbReference type="GO" id="GO:0009099">
    <property type="term" value="P:L-valine biosynthetic process"/>
    <property type="evidence" value="ECO:0007669"/>
    <property type="project" value="TreeGrafter"/>
</dbReference>
<organism evidence="7 8">
    <name type="scientific">Micavibrio aeruginosavorus</name>
    <dbReference type="NCBI Taxonomy" id="349221"/>
    <lineage>
        <taxon>Bacteria</taxon>
        <taxon>Pseudomonadati</taxon>
        <taxon>Bdellovibrionota</taxon>
        <taxon>Bdellovibrionia</taxon>
        <taxon>Bdellovibrionales</taxon>
        <taxon>Pseudobdellovibrionaceae</taxon>
        <taxon>Micavibrio</taxon>
    </lineage>
</organism>
<dbReference type="Gene3D" id="3.40.50.1220">
    <property type="entry name" value="TPP-binding domain"/>
    <property type="match status" value="1"/>
</dbReference>
<keyword evidence="2 3" id="KW-0786">Thiamine pyrophosphate</keyword>
<evidence type="ECO:0000256" key="2">
    <source>
        <dbReference type="ARBA" id="ARBA00023052"/>
    </source>
</evidence>
<dbReference type="InterPro" id="IPR029061">
    <property type="entry name" value="THDP-binding"/>
</dbReference>
<dbReference type="GO" id="GO:0003984">
    <property type="term" value="F:acetolactate synthase activity"/>
    <property type="evidence" value="ECO:0007669"/>
    <property type="project" value="TreeGrafter"/>
</dbReference>
<dbReference type="SUPFAM" id="SSF52518">
    <property type="entry name" value="Thiamin diphosphate-binding fold (THDP-binding)"/>
    <property type="match status" value="2"/>
</dbReference>
<dbReference type="EMBL" id="CP066681">
    <property type="protein sequence ID" value="QQG37127.1"/>
    <property type="molecule type" value="Genomic_DNA"/>
</dbReference>
<evidence type="ECO:0000259" key="6">
    <source>
        <dbReference type="Pfam" id="PF02776"/>
    </source>
</evidence>
<dbReference type="SUPFAM" id="SSF52467">
    <property type="entry name" value="DHS-like NAD/FAD-binding domain"/>
    <property type="match status" value="1"/>
</dbReference>
<name>A0A7T5R411_9BACT</name>
<feature type="domain" description="Thiamine pyrophosphate enzyme N-terminal TPP-binding" evidence="6">
    <location>
        <begin position="21"/>
        <end position="134"/>
    </location>
</feature>
<dbReference type="GO" id="GO:0009097">
    <property type="term" value="P:isoleucine biosynthetic process"/>
    <property type="evidence" value="ECO:0007669"/>
    <property type="project" value="TreeGrafter"/>
</dbReference>
<feature type="domain" description="Thiamine pyrophosphate enzyme central" evidence="4">
    <location>
        <begin position="208"/>
        <end position="344"/>
    </location>
</feature>
<accession>A0A7T5R411</accession>
<dbReference type="PROSITE" id="PS00187">
    <property type="entry name" value="TPP_ENZYMES"/>
    <property type="match status" value="1"/>
</dbReference>
<dbReference type="AlphaFoldDB" id="A0A7T5R411"/>
<dbReference type="FunFam" id="3.40.50.970:FF:000007">
    <property type="entry name" value="Acetolactate synthase"/>
    <property type="match status" value="1"/>
</dbReference>
<evidence type="ECO:0000313" key="7">
    <source>
        <dbReference type="EMBL" id="QQG37127.1"/>
    </source>
</evidence>
<dbReference type="CDD" id="cd07035">
    <property type="entry name" value="TPP_PYR_POX_like"/>
    <property type="match status" value="1"/>
</dbReference>
<evidence type="ECO:0000313" key="8">
    <source>
        <dbReference type="Proteomes" id="UP000595362"/>
    </source>
</evidence>